<keyword evidence="3" id="KW-1185">Reference proteome</keyword>
<sequence length="101" mass="12100">MMKDAERAVRTIKDLWRKETDQSKAPLGYRATSLEHGFSPDQLLMGKNLRTSLPQPTSKMDPEWPDLHTFRRKDEEGRRLQLPLRQKEFIFKKNNNLYWKL</sequence>
<feature type="region of interest" description="Disordered" evidence="1">
    <location>
        <begin position="42"/>
        <end position="70"/>
    </location>
</feature>
<evidence type="ECO:0000313" key="3">
    <source>
        <dbReference type="Proteomes" id="UP000261560"/>
    </source>
</evidence>
<evidence type="ECO:0000256" key="1">
    <source>
        <dbReference type="SAM" id="MobiDB-lite"/>
    </source>
</evidence>
<reference evidence="2" key="1">
    <citation type="submission" date="2025-08" db="UniProtKB">
        <authorList>
            <consortium name="Ensembl"/>
        </authorList>
    </citation>
    <scope>IDENTIFICATION</scope>
</reference>
<feature type="compositionally biased region" description="Basic and acidic residues" evidence="1">
    <location>
        <begin position="60"/>
        <end position="70"/>
    </location>
</feature>
<dbReference type="GeneTree" id="ENSGT00830000129370"/>
<accession>A0A3B3B883</accession>
<feature type="compositionally biased region" description="Polar residues" evidence="1">
    <location>
        <begin position="49"/>
        <end position="58"/>
    </location>
</feature>
<dbReference type="PaxDb" id="30732-ENSOMEP00000001760"/>
<organism evidence="2 3">
    <name type="scientific">Oryzias melastigma</name>
    <name type="common">Marine medaka</name>
    <dbReference type="NCBI Taxonomy" id="30732"/>
    <lineage>
        <taxon>Eukaryota</taxon>
        <taxon>Metazoa</taxon>
        <taxon>Chordata</taxon>
        <taxon>Craniata</taxon>
        <taxon>Vertebrata</taxon>
        <taxon>Euteleostomi</taxon>
        <taxon>Actinopterygii</taxon>
        <taxon>Neopterygii</taxon>
        <taxon>Teleostei</taxon>
        <taxon>Neoteleostei</taxon>
        <taxon>Acanthomorphata</taxon>
        <taxon>Ovalentaria</taxon>
        <taxon>Atherinomorphae</taxon>
        <taxon>Beloniformes</taxon>
        <taxon>Adrianichthyidae</taxon>
        <taxon>Oryziinae</taxon>
        <taxon>Oryzias</taxon>
    </lineage>
</organism>
<evidence type="ECO:0000313" key="2">
    <source>
        <dbReference type="Ensembl" id="ENSOMEP00000001760.1"/>
    </source>
</evidence>
<name>A0A3B3B883_ORYME</name>
<dbReference type="OMA" id="MGRRPHT"/>
<dbReference type="AlphaFoldDB" id="A0A3B3B883"/>
<protein>
    <submittedName>
        <fullName evidence="2">Uncharacterized protein</fullName>
    </submittedName>
</protein>
<dbReference type="Ensembl" id="ENSOMET00000013636.1">
    <property type="protein sequence ID" value="ENSOMEP00000001760.1"/>
    <property type="gene ID" value="ENSOMEG00000002675.1"/>
</dbReference>
<reference evidence="2" key="2">
    <citation type="submission" date="2025-09" db="UniProtKB">
        <authorList>
            <consortium name="Ensembl"/>
        </authorList>
    </citation>
    <scope>IDENTIFICATION</scope>
</reference>
<proteinExistence type="predicted"/>
<dbReference type="STRING" id="30732.ENSOMEP00000001760"/>
<dbReference type="Proteomes" id="UP000261560">
    <property type="component" value="Unplaced"/>
</dbReference>